<dbReference type="Proteomes" id="UP001055013">
    <property type="component" value="Unassembled WGS sequence"/>
</dbReference>
<reference evidence="1" key="1">
    <citation type="submission" date="2021-09" db="EMBL/GenBank/DDBJ databases">
        <title>Isolation and characterization of 3-chlorobenzoate degrading bacteria from soils in Shizuoka.</title>
        <authorList>
            <person name="Ifat A."/>
            <person name="Ogawa N."/>
            <person name="Kimbara K."/>
            <person name="Moriuchi R."/>
            <person name="Dohra H."/>
            <person name="Shintani M."/>
        </authorList>
    </citation>
    <scope>NUCLEOTIDE SEQUENCE</scope>
    <source>
        <strain evidence="1">19CS2-2</strain>
    </source>
</reference>
<gene>
    <name evidence="1" type="ORF">CBA19CS22_38995</name>
</gene>
<organism evidence="1 2">
    <name type="scientific">Caballeronia novacaledonica</name>
    <dbReference type="NCBI Taxonomy" id="1544861"/>
    <lineage>
        <taxon>Bacteria</taxon>
        <taxon>Pseudomonadati</taxon>
        <taxon>Pseudomonadota</taxon>
        <taxon>Betaproteobacteria</taxon>
        <taxon>Burkholderiales</taxon>
        <taxon>Burkholderiaceae</taxon>
        <taxon>Caballeronia</taxon>
    </lineage>
</organism>
<protein>
    <submittedName>
        <fullName evidence="1">Type IV toxin-antitoxin system AbiEi family antitoxin domain-containing protein</fullName>
    </submittedName>
</protein>
<accession>A0ACB5R5X4</accession>
<evidence type="ECO:0000313" key="1">
    <source>
        <dbReference type="EMBL" id="GJH22663.1"/>
    </source>
</evidence>
<proteinExistence type="predicted"/>
<comment type="caution">
    <text evidence="1">The sequence shown here is derived from an EMBL/GenBank/DDBJ whole genome shotgun (WGS) entry which is preliminary data.</text>
</comment>
<sequence>MDETFLAQYGLTEDDTARLIDEGWLRYLSQGAYLLRGDSPTVDGTVAFFARKTPGLHVSGRAALDMQGIRYSLLARVRINLWGDTPQRFPTWASDLLLLTYQHERLFDEQLRAGFAISILPARHPRMPVSVPERAVLEYLAGSVQNEMLREDNANLVGMMRNLRLNVLQQLVDHCVRRDVVWALKFFGEDENFAWATKLEC</sequence>
<evidence type="ECO:0000313" key="2">
    <source>
        <dbReference type="Proteomes" id="UP001055013"/>
    </source>
</evidence>
<dbReference type="EMBL" id="BPUR01000046">
    <property type="protein sequence ID" value="GJH22663.1"/>
    <property type="molecule type" value="Genomic_DNA"/>
</dbReference>
<keyword evidence="2" id="KW-1185">Reference proteome</keyword>
<name>A0ACB5R5X4_9BURK</name>